<protein>
    <recommendedName>
        <fullName evidence="7">Triacylglycerol lipase</fullName>
    </recommendedName>
</protein>
<evidence type="ECO:0000256" key="2">
    <source>
        <dbReference type="ARBA" id="ARBA00023180"/>
    </source>
</evidence>
<dbReference type="PANTHER" id="PTHR34853:SF1">
    <property type="entry name" value="LIPASE 5"/>
    <property type="match status" value="1"/>
</dbReference>
<evidence type="ECO:0008006" key="7">
    <source>
        <dbReference type="Google" id="ProtNLM"/>
    </source>
</evidence>
<dbReference type="Gene3D" id="1.10.260.130">
    <property type="match status" value="1"/>
</dbReference>
<dbReference type="PIRSF" id="PIRSF029171">
    <property type="entry name" value="Esterase_LipA"/>
    <property type="match status" value="1"/>
</dbReference>
<dbReference type="Proteomes" id="UP001497383">
    <property type="component" value="Chromosome 5"/>
</dbReference>
<dbReference type="Gene3D" id="3.40.50.1820">
    <property type="entry name" value="alpha/beta hydrolase"/>
    <property type="match status" value="1"/>
</dbReference>
<evidence type="ECO:0000256" key="4">
    <source>
        <dbReference type="SAM" id="SignalP"/>
    </source>
</evidence>
<dbReference type="RefSeq" id="XP_066831130.1">
    <property type="nucleotide sequence ID" value="XM_066974386.1"/>
</dbReference>
<sequence>MNPFLLLAFFVSTAFAAAPPPLVPPSEDEFYQAPARFEDEEIGTILKIRSPPRDLRSIYLPINIKNAWQIMVRSSDSFGQPNYIVTTIMEPYNADPGKVLSYQTFQDSADIDCSPSYGMLQGAPMSTLATQIDMTFVVLALQSGYYVVSPDYEGPKSTFAVGRQSGYATLDSIRATLHSGNFTGISNDAKVAMWGYSGGSVASGWAASLQSRYAPELKENLIGVALGGLVANITAVAEAVDNGLFSGLIPVALHGLANEYPHLKDLMDIYVDPAQADALDYAAHQCLFGAVLNYVAAPILKGKSPMFPGGVELLQHPQIAEILHENCLVCMNETYVPEMPVFVYHGTLDQVIPIKDVRNIYKNWCDWGIESLEFTEGVLGTHITETLVGAPAAWTWLERRFAGEEPVRGCQHDARLQNFFYPNASSTTLDYFTGLFDAFMYGELGAELVSNEAGEAAGAGAGGNITSIVNKLRKKSES</sequence>
<reference evidence="5 6" key="1">
    <citation type="submission" date="2024-03" db="EMBL/GenBank/DDBJ databases">
        <authorList>
            <person name="Brejova B."/>
        </authorList>
    </citation>
    <scope>NUCLEOTIDE SEQUENCE [LARGE SCALE GENOMIC DNA]</scope>
    <source>
        <strain evidence="5 6">CBS 14171</strain>
    </source>
</reference>
<dbReference type="GeneID" id="92209388"/>
<evidence type="ECO:0000256" key="3">
    <source>
        <dbReference type="ARBA" id="ARBA00023369"/>
    </source>
</evidence>
<evidence type="ECO:0000313" key="5">
    <source>
        <dbReference type="EMBL" id="CAK9440092.1"/>
    </source>
</evidence>
<dbReference type="InterPro" id="IPR005152">
    <property type="entry name" value="Lipase_secreted"/>
</dbReference>
<feature type="signal peptide" evidence="4">
    <location>
        <begin position="1"/>
        <end position="16"/>
    </location>
</feature>
<keyword evidence="6" id="KW-1185">Reference proteome</keyword>
<evidence type="ECO:0000313" key="6">
    <source>
        <dbReference type="Proteomes" id="UP001497383"/>
    </source>
</evidence>
<evidence type="ECO:0000256" key="1">
    <source>
        <dbReference type="ARBA" id="ARBA00022729"/>
    </source>
</evidence>
<keyword evidence="2" id="KW-0325">Glycoprotein</keyword>
<dbReference type="SUPFAM" id="SSF53474">
    <property type="entry name" value="alpha/beta-Hydrolases"/>
    <property type="match status" value="1"/>
</dbReference>
<gene>
    <name evidence="5" type="ORF">LODBEIA_P41920</name>
</gene>
<proteinExistence type="predicted"/>
<dbReference type="PANTHER" id="PTHR34853">
    <property type="match status" value="1"/>
</dbReference>
<name>A0ABP0ZP89_9ASCO</name>
<dbReference type="EMBL" id="OZ022409">
    <property type="protein sequence ID" value="CAK9440092.1"/>
    <property type="molecule type" value="Genomic_DNA"/>
</dbReference>
<keyword evidence="1 4" id="KW-0732">Signal</keyword>
<comment type="catalytic activity">
    <reaction evidence="3">
        <text>a triacylglycerol + H2O = a diacylglycerol + a fatty acid + H(+)</text>
        <dbReference type="Rhea" id="RHEA:12044"/>
        <dbReference type="ChEBI" id="CHEBI:15377"/>
        <dbReference type="ChEBI" id="CHEBI:15378"/>
        <dbReference type="ChEBI" id="CHEBI:17855"/>
        <dbReference type="ChEBI" id="CHEBI:18035"/>
        <dbReference type="ChEBI" id="CHEBI:28868"/>
        <dbReference type="EC" id="3.1.1.3"/>
    </reaction>
    <physiologicalReaction direction="left-to-right" evidence="3">
        <dbReference type="Rhea" id="RHEA:12045"/>
    </physiologicalReaction>
</comment>
<accession>A0ABP0ZP89</accession>
<organism evidence="5 6">
    <name type="scientific">Lodderomyces beijingensis</name>
    <dbReference type="NCBI Taxonomy" id="1775926"/>
    <lineage>
        <taxon>Eukaryota</taxon>
        <taxon>Fungi</taxon>
        <taxon>Dikarya</taxon>
        <taxon>Ascomycota</taxon>
        <taxon>Saccharomycotina</taxon>
        <taxon>Pichiomycetes</taxon>
        <taxon>Debaryomycetaceae</taxon>
        <taxon>Candida/Lodderomyces clade</taxon>
        <taxon>Lodderomyces</taxon>
    </lineage>
</organism>
<dbReference type="Pfam" id="PF03583">
    <property type="entry name" value="LIP"/>
    <property type="match status" value="1"/>
</dbReference>
<dbReference type="InterPro" id="IPR029058">
    <property type="entry name" value="AB_hydrolase_fold"/>
</dbReference>
<feature type="chain" id="PRO_5045865348" description="Triacylglycerol lipase" evidence="4">
    <location>
        <begin position="17"/>
        <end position="478"/>
    </location>
</feature>